<reference evidence="11 12" key="1">
    <citation type="submission" date="2017-10" db="EMBL/GenBank/DDBJ databases">
        <title>Resolving the taxonomy of Roseburia spp., Eubacterium rectale and Agathobacter spp. through phylogenomic analysis.</title>
        <authorList>
            <person name="Sheridan P.O."/>
            <person name="Walker A.W."/>
            <person name="Duncan S.H."/>
            <person name="Scott K.P."/>
            <person name="Toole P.W.O."/>
            <person name="Luis P."/>
            <person name="Flint H.J."/>
        </authorList>
    </citation>
    <scope>NUCLEOTIDE SEQUENCE [LARGE SCALE GENOMIC DNA]</scope>
    <source>
        <strain evidence="11 12">JK623</strain>
    </source>
</reference>
<keyword evidence="9" id="KW-0175">Coiled coil</keyword>
<feature type="coiled-coil region" evidence="9">
    <location>
        <begin position="334"/>
        <end position="368"/>
    </location>
</feature>
<gene>
    <name evidence="11" type="primary">recN</name>
    <name evidence="11" type="ORF">CSX02_06120</name>
</gene>
<proteinExistence type="inferred from homology"/>
<evidence type="ECO:0000256" key="6">
    <source>
        <dbReference type="ARBA" id="ARBA00023204"/>
    </source>
</evidence>
<comment type="caution">
    <text evidence="11">The sequence shown here is derived from an EMBL/GenBank/DDBJ whole genome shotgun (WGS) entry which is preliminary data.</text>
</comment>
<dbReference type="InterPro" id="IPR027417">
    <property type="entry name" value="P-loop_NTPase"/>
</dbReference>
<dbReference type="InterPro" id="IPR038729">
    <property type="entry name" value="Rad50/SbcC_AAA"/>
</dbReference>
<dbReference type="AlphaFoldDB" id="A0A2G3E3X4"/>
<dbReference type="GO" id="GO:0009432">
    <property type="term" value="P:SOS response"/>
    <property type="evidence" value="ECO:0007669"/>
    <property type="project" value="TreeGrafter"/>
</dbReference>
<keyword evidence="12" id="KW-1185">Reference proteome</keyword>
<organism evidence="11 12">
    <name type="scientific">Agathobacter ruminis</name>
    <dbReference type="NCBI Taxonomy" id="1712665"/>
    <lineage>
        <taxon>Bacteria</taxon>
        <taxon>Bacillati</taxon>
        <taxon>Bacillota</taxon>
        <taxon>Clostridia</taxon>
        <taxon>Lachnospirales</taxon>
        <taxon>Lachnospiraceae</taxon>
        <taxon>Agathobacter</taxon>
    </lineage>
</organism>
<dbReference type="GO" id="GO:0006302">
    <property type="term" value="P:double-strand break repair"/>
    <property type="evidence" value="ECO:0007669"/>
    <property type="project" value="InterPro"/>
</dbReference>
<dbReference type="Pfam" id="PF13476">
    <property type="entry name" value="AAA_23"/>
    <property type="match status" value="1"/>
</dbReference>
<reference evidence="11 12" key="2">
    <citation type="submission" date="2017-10" db="EMBL/GenBank/DDBJ databases">
        <authorList>
            <person name="Banno H."/>
            <person name="Chua N.-H."/>
        </authorList>
    </citation>
    <scope>NUCLEOTIDE SEQUENCE [LARGE SCALE GENOMIC DNA]</scope>
    <source>
        <strain evidence="11 12">JK623</strain>
    </source>
</reference>
<evidence type="ECO:0000256" key="9">
    <source>
        <dbReference type="SAM" id="Coils"/>
    </source>
</evidence>
<dbReference type="CDD" id="cd03241">
    <property type="entry name" value="ABC_RecN"/>
    <property type="match status" value="2"/>
</dbReference>
<evidence type="ECO:0000256" key="8">
    <source>
        <dbReference type="PIRNR" id="PIRNR003128"/>
    </source>
</evidence>
<feature type="domain" description="Rad50/SbcC-type AAA" evidence="10">
    <location>
        <begin position="4"/>
        <end position="215"/>
    </location>
</feature>
<dbReference type="NCBIfam" id="TIGR00634">
    <property type="entry name" value="recN"/>
    <property type="match status" value="1"/>
</dbReference>
<dbReference type="EMBL" id="PDYG01000030">
    <property type="protein sequence ID" value="PHU37773.1"/>
    <property type="molecule type" value="Genomic_DNA"/>
</dbReference>
<evidence type="ECO:0000256" key="5">
    <source>
        <dbReference type="ARBA" id="ARBA00022840"/>
    </source>
</evidence>
<accession>A0A2G3E3X4</accession>
<evidence type="ECO:0000313" key="12">
    <source>
        <dbReference type="Proteomes" id="UP000224563"/>
    </source>
</evidence>
<keyword evidence="3" id="KW-0547">Nucleotide-binding</keyword>
<dbReference type="GO" id="GO:0043590">
    <property type="term" value="C:bacterial nucleoid"/>
    <property type="evidence" value="ECO:0007669"/>
    <property type="project" value="TreeGrafter"/>
</dbReference>
<dbReference type="RefSeq" id="WP_099386014.1">
    <property type="nucleotide sequence ID" value="NZ_JANSWH010000099.1"/>
</dbReference>
<dbReference type="GO" id="GO:0016887">
    <property type="term" value="F:ATP hydrolysis activity"/>
    <property type="evidence" value="ECO:0007669"/>
    <property type="project" value="InterPro"/>
</dbReference>
<keyword evidence="5" id="KW-0067">ATP-binding</keyword>
<dbReference type="Gene3D" id="3.40.50.300">
    <property type="entry name" value="P-loop containing nucleotide triphosphate hydrolases"/>
    <property type="match status" value="2"/>
</dbReference>
<evidence type="ECO:0000256" key="1">
    <source>
        <dbReference type="ARBA" id="ARBA00009441"/>
    </source>
</evidence>
<dbReference type="GO" id="GO:0005524">
    <property type="term" value="F:ATP binding"/>
    <property type="evidence" value="ECO:0007669"/>
    <property type="project" value="UniProtKB-KW"/>
</dbReference>
<dbReference type="GO" id="GO:0006310">
    <property type="term" value="P:DNA recombination"/>
    <property type="evidence" value="ECO:0007669"/>
    <property type="project" value="InterPro"/>
</dbReference>
<evidence type="ECO:0000313" key="11">
    <source>
        <dbReference type="EMBL" id="PHU37773.1"/>
    </source>
</evidence>
<evidence type="ECO:0000259" key="10">
    <source>
        <dbReference type="Pfam" id="PF13476"/>
    </source>
</evidence>
<dbReference type="PANTHER" id="PTHR11059">
    <property type="entry name" value="DNA REPAIR PROTEIN RECN"/>
    <property type="match status" value="1"/>
</dbReference>
<protein>
    <recommendedName>
        <fullName evidence="2 8">DNA repair protein RecN</fullName>
    </recommendedName>
    <alternativeName>
        <fullName evidence="7 8">Recombination protein N</fullName>
    </alternativeName>
</protein>
<keyword evidence="4 8" id="KW-0227">DNA damage</keyword>
<comment type="function">
    <text evidence="8">May be involved in recombinational repair of damaged DNA.</text>
</comment>
<comment type="similarity">
    <text evidence="1 8">Belongs to the RecN family.</text>
</comment>
<name>A0A2G3E3X4_9FIRM</name>
<dbReference type="InterPro" id="IPR004604">
    <property type="entry name" value="DNA_recomb/repair_RecN"/>
</dbReference>
<keyword evidence="6 8" id="KW-0234">DNA repair</keyword>
<dbReference type="Proteomes" id="UP000224563">
    <property type="component" value="Unassembled WGS sequence"/>
</dbReference>
<dbReference type="PIRSF" id="PIRSF003128">
    <property type="entry name" value="RecN"/>
    <property type="match status" value="1"/>
</dbReference>
<evidence type="ECO:0000256" key="2">
    <source>
        <dbReference type="ARBA" id="ARBA00021315"/>
    </source>
</evidence>
<evidence type="ECO:0000256" key="3">
    <source>
        <dbReference type="ARBA" id="ARBA00022741"/>
    </source>
</evidence>
<sequence length="557" mass="62117">MLLSLHVKNLALIEEEEVNFSEGLNILTGETGAGKSILLGSMNLALGEKVPKEMLREGADMAFVELVFHVDDERTLQQLAEMEIEPEDGDVILSRKITPQRTVAKINGESVPGSKLKEVAGVLIDIHGQHEHQSLLSKKKHLEILDSYAKEELQDLKAKMAESYQHYKSLCDEFEHADLGQEERTKEISFLSYEISEIEAANLVPNEDENLESEYRKIANGKKILEALGTVYQQTGSDGASDLIGHALRELMSVSDYDEALSGLVDQATELDNLLSDFNRELSAYLSDADFNEEHYFEVESRLDLVNHLKSKFGGSIAEILASCEEKKKRIEVLNDYDAYLSQLKQSVSNAQKQLHELSEQVSKIRQDKALELTEKVKKELLELNFLDVSFTMKFERNKSYSANGFDDCEFLISTNPGEPLKPLRKVASGGELSRIMLGVKTVLAKEDHIDTLIFDEIDAGISGRTAQKVSEMLKALGREHQVVCITHLPQIAAMADHHFLIEKSVADASTHTKIAELSEEASVTELARMLGGVEITDAVMQNAQEMKRLAKEKVGL</sequence>
<evidence type="ECO:0000256" key="7">
    <source>
        <dbReference type="ARBA" id="ARBA00033408"/>
    </source>
</evidence>
<dbReference type="SUPFAM" id="SSF52540">
    <property type="entry name" value="P-loop containing nucleoside triphosphate hydrolases"/>
    <property type="match status" value="1"/>
</dbReference>
<dbReference type="PANTHER" id="PTHR11059:SF0">
    <property type="entry name" value="DNA REPAIR PROTEIN RECN"/>
    <property type="match status" value="1"/>
</dbReference>
<evidence type="ECO:0000256" key="4">
    <source>
        <dbReference type="ARBA" id="ARBA00022763"/>
    </source>
</evidence>
<dbReference type="FunFam" id="3.40.50.300:FF:000356">
    <property type="entry name" value="DNA repair protein RecN"/>
    <property type="match status" value="1"/>
</dbReference>